<name>A0A4Q1QR29_9ACTN</name>
<evidence type="ECO:0000313" key="2">
    <source>
        <dbReference type="EMBL" id="RXS56819.1"/>
    </source>
</evidence>
<evidence type="ECO:0008006" key="4">
    <source>
        <dbReference type="Google" id="ProtNLM"/>
    </source>
</evidence>
<evidence type="ECO:0000256" key="1">
    <source>
        <dbReference type="SAM" id="MobiDB-lite"/>
    </source>
</evidence>
<gene>
    <name evidence="2" type="ORF">EST54_33420</name>
</gene>
<dbReference type="AlphaFoldDB" id="A0A4Q1QR29"/>
<dbReference type="GO" id="GO:0009306">
    <property type="term" value="P:protein secretion"/>
    <property type="evidence" value="ECO:0007669"/>
    <property type="project" value="InterPro"/>
</dbReference>
<dbReference type="InterPro" id="IPR022536">
    <property type="entry name" value="EspC"/>
</dbReference>
<evidence type="ECO:0000313" key="3">
    <source>
        <dbReference type="Proteomes" id="UP000289482"/>
    </source>
</evidence>
<feature type="compositionally biased region" description="Basic and acidic residues" evidence="1">
    <location>
        <begin position="78"/>
        <end position="98"/>
    </location>
</feature>
<dbReference type="EMBL" id="SDIF01000239">
    <property type="protein sequence ID" value="RXS56819.1"/>
    <property type="molecule type" value="Genomic_DNA"/>
</dbReference>
<proteinExistence type="predicted"/>
<accession>A0A4Q1QR29</accession>
<reference evidence="2 3" key="1">
    <citation type="submission" date="2019-01" db="EMBL/GenBank/DDBJ databases">
        <title>Draft genome sequences of the type strain Streptomyces sioyaensis DSM 40032 and its novel strain, TM32, a thermotolerant antibiotics-producing actinobacterium.</title>
        <authorList>
            <person name="Nakaew N."/>
            <person name="Lumyong S."/>
            <person name="Sloan W.T."/>
            <person name="Sungthong R."/>
        </authorList>
    </citation>
    <scope>NUCLEOTIDE SEQUENCE [LARGE SCALE GENOMIC DNA]</scope>
    <source>
        <strain evidence="2 3">DSM 40032</strain>
    </source>
</reference>
<dbReference type="GeneID" id="95782776"/>
<dbReference type="Proteomes" id="UP000289482">
    <property type="component" value="Unassembled WGS sequence"/>
</dbReference>
<comment type="caution">
    <text evidence="2">The sequence shown here is derived from an EMBL/GenBank/DDBJ whole genome shotgun (WGS) entry which is preliminary data.</text>
</comment>
<keyword evidence="3" id="KW-1185">Reference proteome</keyword>
<organism evidence="2 3">
    <name type="scientific">Streptomyces sioyaensis</name>
    <dbReference type="NCBI Taxonomy" id="67364"/>
    <lineage>
        <taxon>Bacteria</taxon>
        <taxon>Bacillati</taxon>
        <taxon>Actinomycetota</taxon>
        <taxon>Actinomycetes</taxon>
        <taxon>Kitasatosporales</taxon>
        <taxon>Streptomycetaceae</taxon>
        <taxon>Streptomyces</taxon>
    </lineage>
</organism>
<sequence>MAFEVQPTDLSAFAKQLARASGDARHALDYMRRECSIGTFDKGPISALASMFGGGHDGVLAHVESTLKQLHRILDSSQREMERSASFYERTDRGEASKMDATYPASKR</sequence>
<feature type="region of interest" description="Disordered" evidence="1">
    <location>
        <begin position="78"/>
        <end position="108"/>
    </location>
</feature>
<dbReference type="Pfam" id="PF10824">
    <property type="entry name" value="T7SS_ESX_EspC"/>
    <property type="match status" value="1"/>
</dbReference>
<protein>
    <recommendedName>
        <fullName evidence="4">ESX-1 secretion-associated protein</fullName>
    </recommendedName>
</protein>
<dbReference type="RefSeq" id="WP_129251422.1">
    <property type="nucleotide sequence ID" value="NZ_JABZEL010000008.1"/>
</dbReference>